<dbReference type="AlphaFoldDB" id="A0A1A2YXI7"/>
<dbReference type="GO" id="GO:0005506">
    <property type="term" value="F:iron ion binding"/>
    <property type="evidence" value="ECO:0007669"/>
    <property type="project" value="InterPro"/>
</dbReference>
<sequence length="400" mass="45391">MTTKTTDDLYYDPWDVDLNADPYPMFRRIRENAPLYYNAEHDFYALSRFDDVNRALVDHQTFSSARGVVLEIIKAGIEIPPGLLIFEDPPVHDIHRSLISRAFTPRKINSLEPMIREFTQRCLDPLVGGDRVDFVKDLGAIMPLRVVGMLFGIPEDYQRRVQEDGEKFVRTKRGGRMTDNTDAKLADGEVFADFIDWRTTHPADDLTTELLNAEFEDEKGITRKLHRDELLMFMKVVAVAGSETTTRLIGWSGKLLSEHPDQRRRLVDDRSLLPGAIEELLRFEPPALQAARYVTRDIEFHGQTVPEGSAILTLIGAANRDGRRFGENAESFDVTRVPRQHLTFGVGAHYCLGNALARIEGRIALDEIMNRFPDWEVDLDAAVFSSSSAVRGWDSMPARV</sequence>
<accession>A0A1A2YXI7</accession>
<keyword evidence="6 8" id="KW-0408">Iron</keyword>
<dbReference type="GO" id="GO:0006707">
    <property type="term" value="P:cholesterol catabolic process"/>
    <property type="evidence" value="ECO:0007669"/>
    <property type="project" value="TreeGrafter"/>
</dbReference>
<dbReference type="PANTHER" id="PTHR46696">
    <property type="entry name" value="P450, PUTATIVE (EUROFUNG)-RELATED"/>
    <property type="match status" value="1"/>
</dbReference>
<keyword evidence="4 8" id="KW-0479">Metal-binding</keyword>
<evidence type="ECO:0000256" key="4">
    <source>
        <dbReference type="ARBA" id="ARBA00022723"/>
    </source>
</evidence>
<dbReference type="Proteomes" id="UP000091846">
    <property type="component" value="Unassembled WGS sequence"/>
</dbReference>
<evidence type="ECO:0000256" key="5">
    <source>
        <dbReference type="ARBA" id="ARBA00023002"/>
    </source>
</evidence>
<dbReference type="InterPro" id="IPR002397">
    <property type="entry name" value="Cyt_P450_B"/>
</dbReference>
<gene>
    <name evidence="9" type="ORF">A5708_19375</name>
</gene>
<keyword evidence="3 8" id="KW-0349">Heme</keyword>
<comment type="caution">
    <text evidence="9">The sequence shown here is derived from an EMBL/GenBank/DDBJ whole genome shotgun (WGS) entry which is preliminary data.</text>
</comment>
<dbReference type="PROSITE" id="PS00086">
    <property type="entry name" value="CYTOCHROME_P450"/>
    <property type="match status" value="1"/>
</dbReference>
<dbReference type="CDD" id="cd11078">
    <property type="entry name" value="CYP130-like"/>
    <property type="match status" value="1"/>
</dbReference>
<evidence type="ECO:0000313" key="9">
    <source>
        <dbReference type="EMBL" id="OBI42999.1"/>
    </source>
</evidence>
<dbReference type="PRINTS" id="PR00359">
    <property type="entry name" value="BP450"/>
</dbReference>
<protein>
    <submittedName>
        <fullName evidence="9">Cytochrome</fullName>
    </submittedName>
</protein>
<evidence type="ECO:0000256" key="2">
    <source>
        <dbReference type="ARBA" id="ARBA00010617"/>
    </source>
</evidence>
<dbReference type="GO" id="GO:0036199">
    <property type="term" value="F:cholest-4-en-3-one 26-monooxygenase activity"/>
    <property type="evidence" value="ECO:0007669"/>
    <property type="project" value="TreeGrafter"/>
</dbReference>
<evidence type="ECO:0000313" key="10">
    <source>
        <dbReference type="Proteomes" id="UP000091846"/>
    </source>
</evidence>
<dbReference type="PANTHER" id="PTHR46696:SF4">
    <property type="entry name" value="BIOTIN BIOSYNTHESIS CYTOCHROME P450"/>
    <property type="match status" value="1"/>
</dbReference>
<dbReference type="InterPro" id="IPR001128">
    <property type="entry name" value="Cyt_P450"/>
</dbReference>
<evidence type="ECO:0000256" key="1">
    <source>
        <dbReference type="ARBA" id="ARBA00001971"/>
    </source>
</evidence>
<dbReference type="InterPro" id="IPR036396">
    <property type="entry name" value="Cyt_P450_sf"/>
</dbReference>
<evidence type="ECO:0000256" key="3">
    <source>
        <dbReference type="ARBA" id="ARBA00022617"/>
    </source>
</evidence>
<dbReference type="EMBL" id="LZKI01000064">
    <property type="protein sequence ID" value="OBI42999.1"/>
    <property type="molecule type" value="Genomic_DNA"/>
</dbReference>
<dbReference type="GO" id="GO:0020037">
    <property type="term" value="F:heme binding"/>
    <property type="evidence" value="ECO:0007669"/>
    <property type="project" value="InterPro"/>
</dbReference>
<dbReference type="FunFam" id="1.10.630.10:FF:000018">
    <property type="entry name" value="Cytochrome P450 monooxygenase"/>
    <property type="match status" value="1"/>
</dbReference>
<dbReference type="GO" id="GO:0008395">
    <property type="term" value="F:steroid hydroxylase activity"/>
    <property type="evidence" value="ECO:0007669"/>
    <property type="project" value="TreeGrafter"/>
</dbReference>
<reference evidence="9 10" key="1">
    <citation type="submission" date="2016-06" db="EMBL/GenBank/DDBJ databases">
        <authorList>
            <person name="Kjaerup R.B."/>
            <person name="Dalgaard T.S."/>
            <person name="Juul-Madsen H.R."/>
        </authorList>
    </citation>
    <scope>NUCLEOTIDE SEQUENCE [LARGE SCALE GENOMIC DNA]</scope>
    <source>
        <strain evidence="9 10">E1334</strain>
    </source>
</reference>
<evidence type="ECO:0000256" key="7">
    <source>
        <dbReference type="ARBA" id="ARBA00023033"/>
    </source>
</evidence>
<dbReference type="PRINTS" id="PR00385">
    <property type="entry name" value="P450"/>
</dbReference>
<dbReference type="SUPFAM" id="SSF48264">
    <property type="entry name" value="Cytochrome P450"/>
    <property type="match status" value="1"/>
</dbReference>
<keyword evidence="7 8" id="KW-0503">Monooxygenase</keyword>
<organism evidence="9 10">
    <name type="scientific">Mycobacterium colombiense</name>
    <dbReference type="NCBI Taxonomy" id="339268"/>
    <lineage>
        <taxon>Bacteria</taxon>
        <taxon>Bacillati</taxon>
        <taxon>Actinomycetota</taxon>
        <taxon>Actinomycetes</taxon>
        <taxon>Mycobacteriales</taxon>
        <taxon>Mycobacteriaceae</taxon>
        <taxon>Mycobacterium</taxon>
        <taxon>Mycobacterium avium complex (MAC)</taxon>
    </lineage>
</organism>
<proteinExistence type="inferred from homology"/>
<dbReference type="Gene3D" id="1.10.630.10">
    <property type="entry name" value="Cytochrome P450"/>
    <property type="match status" value="1"/>
</dbReference>
<dbReference type="OrthoDB" id="4630797at2"/>
<keyword evidence="5 8" id="KW-0560">Oxidoreductase</keyword>
<dbReference type="RefSeq" id="WP_065028174.1">
    <property type="nucleotide sequence ID" value="NZ_LZKI01000064.1"/>
</dbReference>
<dbReference type="InterPro" id="IPR017972">
    <property type="entry name" value="Cyt_P450_CS"/>
</dbReference>
<comment type="similarity">
    <text evidence="2 8">Belongs to the cytochrome P450 family.</text>
</comment>
<name>A0A1A2YXI7_9MYCO</name>
<comment type="cofactor">
    <cofactor evidence="1">
        <name>heme</name>
        <dbReference type="ChEBI" id="CHEBI:30413"/>
    </cofactor>
</comment>
<dbReference type="Pfam" id="PF00067">
    <property type="entry name" value="p450"/>
    <property type="match status" value="1"/>
</dbReference>
<evidence type="ECO:0000256" key="6">
    <source>
        <dbReference type="ARBA" id="ARBA00023004"/>
    </source>
</evidence>
<evidence type="ECO:0000256" key="8">
    <source>
        <dbReference type="RuleBase" id="RU000461"/>
    </source>
</evidence>